<organism evidence="12 13">
    <name type="scientific">Pseudoclavibacter endophyticus</name>
    <dbReference type="NCBI Taxonomy" id="1778590"/>
    <lineage>
        <taxon>Bacteria</taxon>
        <taxon>Bacillati</taxon>
        <taxon>Actinomycetota</taxon>
        <taxon>Actinomycetes</taxon>
        <taxon>Micrococcales</taxon>
        <taxon>Microbacteriaceae</taxon>
        <taxon>Pseudoclavibacter</taxon>
    </lineage>
</organism>
<sequence length="527" mass="55966">MVVTGVSASPSALTSWHDDWRGLRVAVLGLGVTGFSVADTLAELGASVLVIAGAHDDDRERILEVLGVPVVVRTPLDVVPDELAAFEPELVVASPGFAPHHPLMRWAADRELPIWGDIELAWRLRDKTGRVAEWLCVTGTNGKTTTTQLTAHMLHTAGMRAVPCGNIGTPILDAIRDPQGYDVLVVELSSYQLHSITSVAPTSSVVLNLADDHLDWHGSAEAYRLAKGRVYEHTRIACVYNLADDATRRLVEDAEVQEGCRAIGFGLGTPGPSDLGVVDGVLIDRAFLEERRTSALELATVEELRAVGLGAGHLVQNTLAAAALARSIGVAPEHIHDALATFAVDRHRNELVGERDGVAWVDDSKATNAHAANASLHAYPSVVWVVGGLLKGVDLSPLVAKHATRLRAAVVIGADRAAVGAAFAQHAPDVPVHLIDVTDTDDVMPRVIACAEAIAQPGDTVLLAPAAASMDQFISYSDRGQRFAAAVRSAWEAESHDRDSAPEITRIDDANRNAGHDPDGPNDAADH</sequence>
<dbReference type="GO" id="GO:0005524">
    <property type="term" value="F:ATP binding"/>
    <property type="evidence" value="ECO:0007669"/>
    <property type="project" value="UniProtKB-UniRule"/>
</dbReference>
<evidence type="ECO:0000313" key="12">
    <source>
        <dbReference type="EMBL" id="KAB1650252.1"/>
    </source>
</evidence>
<dbReference type="Gene3D" id="3.90.190.20">
    <property type="entry name" value="Mur ligase, C-terminal domain"/>
    <property type="match status" value="1"/>
</dbReference>
<comment type="similarity">
    <text evidence="7">Belongs to the MurCDEF family.</text>
</comment>
<feature type="domain" description="Mur ligase C-terminal" evidence="10">
    <location>
        <begin position="347"/>
        <end position="466"/>
    </location>
</feature>
<feature type="binding site" evidence="7">
    <location>
        <begin position="139"/>
        <end position="145"/>
    </location>
    <ligand>
        <name>ATP</name>
        <dbReference type="ChEBI" id="CHEBI:30616"/>
    </ligand>
</feature>
<dbReference type="GO" id="GO:0008360">
    <property type="term" value="P:regulation of cell shape"/>
    <property type="evidence" value="ECO:0007669"/>
    <property type="project" value="UniProtKB-KW"/>
</dbReference>
<keyword evidence="7 8" id="KW-0132">Cell division</keyword>
<dbReference type="PANTHER" id="PTHR43692:SF1">
    <property type="entry name" value="UDP-N-ACETYLMURAMOYLALANINE--D-GLUTAMATE LIGASE"/>
    <property type="match status" value="1"/>
</dbReference>
<evidence type="ECO:0000256" key="1">
    <source>
        <dbReference type="ARBA" id="ARBA00004496"/>
    </source>
</evidence>
<evidence type="ECO:0000259" key="11">
    <source>
        <dbReference type="Pfam" id="PF08245"/>
    </source>
</evidence>
<keyword evidence="6 7" id="KW-0067">ATP-binding</keyword>
<dbReference type="EMBL" id="WBJY01000001">
    <property type="protein sequence ID" value="KAB1650252.1"/>
    <property type="molecule type" value="Genomic_DNA"/>
</dbReference>
<dbReference type="Gene3D" id="3.40.50.720">
    <property type="entry name" value="NAD(P)-binding Rossmann-like Domain"/>
    <property type="match status" value="1"/>
</dbReference>
<dbReference type="InterPro" id="IPR036565">
    <property type="entry name" value="Mur-like_cat_sf"/>
</dbReference>
<keyword evidence="5 7" id="KW-0547">Nucleotide-binding</keyword>
<keyword evidence="7 8" id="KW-0131">Cell cycle</keyword>
<dbReference type="Pfam" id="PF02875">
    <property type="entry name" value="Mur_ligase_C"/>
    <property type="match status" value="1"/>
</dbReference>
<dbReference type="UniPathway" id="UPA00219"/>
<comment type="subcellular location">
    <subcellularLocation>
        <location evidence="1 7 8">Cytoplasm</location>
    </subcellularLocation>
</comment>
<dbReference type="Proteomes" id="UP000431744">
    <property type="component" value="Unassembled WGS sequence"/>
</dbReference>
<keyword evidence="7 8" id="KW-0133">Cell shape</keyword>
<comment type="catalytic activity">
    <reaction evidence="7 8">
        <text>UDP-N-acetyl-alpha-D-muramoyl-L-alanine + D-glutamate + ATP = UDP-N-acetyl-alpha-D-muramoyl-L-alanyl-D-glutamate + ADP + phosphate + H(+)</text>
        <dbReference type="Rhea" id="RHEA:16429"/>
        <dbReference type="ChEBI" id="CHEBI:15378"/>
        <dbReference type="ChEBI" id="CHEBI:29986"/>
        <dbReference type="ChEBI" id="CHEBI:30616"/>
        <dbReference type="ChEBI" id="CHEBI:43474"/>
        <dbReference type="ChEBI" id="CHEBI:83898"/>
        <dbReference type="ChEBI" id="CHEBI:83900"/>
        <dbReference type="ChEBI" id="CHEBI:456216"/>
        <dbReference type="EC" id="6.3.2.9"/>
    </reaction>
</comment>
<dbReference type="HAMAP" id="MF_00639">
    <property type="entry name" value="MurD"/>
    <property type="match status" value="1"/>
</dbReference>
<keyword evidence="13" id="KW-1185">Reference proteome</keyword>
<dbReference type="InterPro" id="IPR013221">
    <property type="entry name" value="Mur_ligase_cen"/>
</dbReference>
<evidence type="ECO:0000256" key="2">
    <source>
        <dbReference type="ARBA" id="ARBA00004752"/>
    </source>
</evidence>
<keyword evidence="4 7" id="KW-0436">Ligase</keyword>
<evidence type="ECO:0000256" key="5">
    <source>
        <dbReference type="ARBA" id="ARBA00022741"/>
    </source>
</evidence>
<evidence type="ECO:0000256" key="7">
    <source>
        <dbReference type="HAMAP-Rule" id="MF_00639"/>
    </source>
</evidence>
<reference evidence="12 13" key="1">
    <citation type="submission" date="2019-09" db="EMBL/GenBank/DDBJ databases">
        <title>Phylogeny of genus Pseudoclavibacter and closely related genus.</title>
        <authorList>
            <person name="Li Y."/>
        </authorList>
    </citation>
    <scope>NUCLEOTIDE SEQUENCE [LARGE SCALE GENOMIC DNA]</scope>
    <source>
        <strain evidence="12 13">EGI 60007</strain>
    </source>
</reference>
<dbReference type="GO" id="GO:0008764">
    <property type="term" value="F:UDP-N-acetylmuramoylalanine-D-glutamate ligase activity"/>
    <property type="evidence" value="ECO:0007669"/>
    <property type="project" value="UniProtKB-UniRule"/>
</dbReference>
<dbReference type="InterPro" id="IPR036615">
    <property type="entry name" value="Mur_ligase_C_dom_sf"/>
</dbReference>
<accession>A0A6H9WH61</accession>
<dbReference type="GO" id="GO:0005737">
    <property type="term" value="C:cytoplasm"/>
    <property type="evidence" value="ECO:0007669"/>
    <property type="project" value="UniProtKB-SubCell"/>
</dbReference>
<keyword evidence="3 7" id="KW-0963">Cytoplasm</keyword>
<evidence type="ECO:0000256" key="6">
    <source>
        <dbReference type="ARBA" id="ARBA00022840"/>
    </source>
</evidence>
<dbReference type="SUPFAM" id="SSF53623">
    <property type="entry name" value="MurD-like peptide ligases, catalytic domain"/>
    <property type="match status" value="1"/>
</dbReference>
<dbReference type="PANTHER" id="PTHR43692">
    <property type="entry name" value="UDP-N-ACETYLMURAMOYLALANINE--D-GLUTAMATE LIGASE"/>
    <property type="match status" value="1"/>
</dbReference>
<dbReference type="InterPro" id="IPR004101">
    <property type="entry name" value="Mur_ligase_C"/>
</dbReference>
<comment type="function">
    <text evidence="7 8">Cell wall formation. Catalyzes the addition of glutamate to the nucleotide precursor UDP-N-acetylmuramoyl-L-alanine (UMA).</text>
</comment>
<feature type="domain" description="Mur ligase central" evidence="11">
    <location>
        <begin position="137"/>
        <end position="325"/>
    </location>
</feature>
<dbReference type="OrthoDB" id="9809796at2"/>
<comment type="caution">
    <text evidence="12">The sequence shown here is derived from an EMBL/GenBank/DDBJ whole genome shotgun (WGS) entry which is preliminary data.</text>
</comment>
<dbReference type="Gene3D" id="3.40.1190.10">
    <property type="entry name" value="Mur-like, catalytic domain"/>
    <property type="match status" value="1"/>
</dbReference>
<protein>
    <recommendedName>
        <fullName evidence="7 8">UDP-N-acetylmuramoylalanine--D-glutamate ligase</fullName>
        <ecNumber evidence="7 8">6.3.2.9</ecNumber>
    </recommendedName>
    <alternativeName>
        <fullName evidence="7">D-glutamic acid-adding enzyme</fullName>
    </alternativeName>
    <alternativeName>
        <fullName evidence="7">UDP-N-acetylmuramoyl-L-alanyl-D-glutamate synthetase</fullName>
    </alternativeName>
</protein>
<comment type="pathway">
    <text evidence="2 7 8">Cell wall biogenesis; peptidoglycan biosynthesis.</text>
</comment>
<dbReference type="SUPFAM" id="SSF53244">
    <property type="entry name" value="MurD-like peptide ligases, peptide-binding domain"/>
    <property type="match status" value="1"/>
</dbReference>
<feature type="region of interest" description="Disordered" evidence="9">
    <location>
        <begin position="491"/>
        <end position="527"/>
    </location>
</feature>
<name>A0A6H9WH61_9MICO</name>
<dbReference type="Pfam" id="PF08245">
    <property type="entry name" value="Mur_ligase_M"/>
    <property type="match status" value="1"/>
</dbReference>
<evidence type="ECO:0000256" key="3">
    <source>
        <dbReference type="ARBA" id="ARBA00022490"/>
    </source>
</evidence>
<gene>
    <name evidence="7" type="primary">murD</name>
    <name evidence="12" type="ORF">F8O04_08680</name>
</gene>
<dbReference type="NCBIfam" id="TIGR01087">
    <property type="entry name" value="murD"/>
    <property type="match status" value="1"/>
</dbReference>
<proteinExistence type="inferred from homology"/>
<dbReference type="GO" id="GO:0071555">
    <property type="term" value="P:cell wall organization"/>
    <property type="evidence" value="ECO:0007669"/>
    <property type="project" value="UniProtKB-KW"/>
</dbReference>
<dbReference type="InterPro" id="IPR005762">
    <property type="entry name" value="MurD"/>
</dbReference>
<evidence type="ECO:0000259" key="10">
    <source>
        <dbReference type="Pfam" id="PF02875"/>
    </source>
</evidence>
<keyword evidence="7 8" id="KW-0573">Peptidoglycan synthesis</keyword>
<dbReference type="SUPFAM" id="SSF51984">
    <property type="entry name" value="MurCD N-terminal domain"/>
    <property type="match status" value="1"/>
</dbReference>
<dbReference type="GO" id="GO:0051301">
    <property type="term" value="P:cell division"/>
    <property type="evidence" value="ECO:0007669"/>
    <property type="project" value="UniProtKB-KW"/>
</dbReference>
<evidence type="ECO:0000313" key="13">
    <source>
        <dbReference type="Proteomes" id="UP000431744"/>
    </source>
</evidence>
<evidence type="ECO:0000256" key="4">
    <source>
        <dbReference type="ARBA" id="ARBA00022598"/>
    </source>
</evidence>
<dbReference type="RefSeq" id="WP_158028836.1">
    <property type="nucleotide sequence ID" value="NZ_BMHG01000001.1"/>
</dbReference>
<dbReference type="AlphaFoldDB" id="A0A6H9WH61"/>
<evidence type="ECO:0000256" key="8">
    <source>
        <dbReference type="RuleBase" id="RU003664"/>
    </source>
</evidence>
<dbReference type="GO" id="GO:0009252">
    <property type="term" value="P:peptidoglycan biosynthetic process"/>
    <property type="evidence" value="ECO:0007669"/>
    <property type="project" value="UniProtKB-UniRule"/>
</dbReference>
<keyword evidence="7 8" id="KW-0961">Cell wall biogenesis/degradation</keyword>
<dbReference type="EC" id="6.3.2.9" evidence="7 8"/>
<evidence type="ECO:0000256" key="9">
    <source>
        <dbReference type="SAM" id="MobiDB-lite"/>
    </source>
</evidence>